<protein>
    <submittedName>
        <fullName evidence="1">Unannotated protein</fullName>
    </submittedName>
</protein>
<reference evidence="1" key="1">
    <citation type="submission" date="2020-05" db="EMBL/GenBank/DDBJ databases">
        <authorList>
            <person name="Chiriac C."/>
            <person name="Salcher M."/>
            <person name="Ghai R."/>
            <person name="Kavagutti S V."/>
        </authorList>
    </citation>
    <scope>NUCLEOTIDE SEQUENCE</scope>
</reference>
<dbReference type="InterPro" id="IPR029058">
    <property type="entry name" value="AB_hydrolase_fold"/>
</dbReference>
<dbReference type="AlphaFoldDB" id="A0A6J7XTP9"/>
<sequence length="548" mass="56823">MKLTTMKSRAIALVSTTALVIGVVAAVPAHAAGPLCDGKFPVQTCGGATSDTAPYGMQIPANFNGTVVLYSHGYRPNVAIPKGIPGYGGYVVTNTPETAAGQAYGKMDTTQYLLSQGYALMGSGFARQGWNPDSAIKTNVELIGLFKEKFPTTKHVVAWGQSLGGVITQGLAEKYPNLVDAVAPMCVADNLAPELTMAGDYLWGVKTLFDPTIMAGGYAAGVAGYAQSMGDLVKFFTVMGWIKDHLVTGEYPTTSSATGKALEAKGVPLRSVVLLLGLMSGISTQSSSFDSVSGPDNANKLTFPLALSPALAVFENGASAGALAILAISDAEAQAGGAVFDNQKTDYAARIADERGVYNAALSGNSVIDGILGALSTANPGAPRAKGDAAAMAKLDALHKNTGKINVPTILMVGTADPITPAGASQRIVAAYADQFEADKAAAVKAYMTSSKFTPAANKLLMLWSTTPAEYTKFDSAGLPVSLTDTPGTGHCNFTTDQLLVVAKTLVAAGTTGKLPKRSATSALVRRTENLTTDPYFEPALLKYYDKL</sequence>
<dbReference type="EMBL" id="CAFBSG010000016">
    <property type="protein sequence ID" value="CAB5240749.1"/>
    <property type="molecule type" value="Genomic_DNA"/>
</dbReference>
<name>A0A6J7XTP9_9ZZZZ</name>
<dbReference type="Gene3D" id="3.40.50.1820">
    <property type="entry name" value="alpha/beta hydrolase"/>
    <property type="match status" value="1"/>
</dbReference>
<dbReference type="SUPFAM" id="SSF53474">
    <property type="entry name" value="alpha/beta-Hydrolases"/>
    <property type="match status" value="1"/>
</dbReference>
<gene>
    <name evidence="1" type="ORF">UFOPK3554_01031</name>
</gene>
<proteinExistence type="predicted"/>
<evidence type="ECO:0000313" key="1">
    <source>
        <dbReference type="EMBL" id="CAB5240749.1"/>
    </source>
</evidence>
<accession>A0A6J7XTP9</accession>
<organism evidence="1">
    <name type="scientific">freshwater metagenome</name>
    <dbReference type="NCBI Taxonomy" id="449393"/>
    <lineage>
        <taxon>unclassified sequences</taxon>
        <taxon>metagenomes</taxon>
        <taxon>ecological metagenomes</taxon>
    </lineage>
</organism>